<feature type="transmembrane region" description="Helical" evidence="9">
    <location>
        <begin position="232"/>
        <end position="257"/>
    </location>
</feature>
<feature type="transmembrane region" description="Helical" evidence="9">
    <location>
        <begin position="278"/>
        <end position="294"/>
    </location>
</feature>
<evidence type="ECO:0000256" key="9">
    <source>
        <dbReference type="SAM" id="Phobius"/>
    </source>
</evidence>
<feature type="transmembrane region" description="Helical" evidence="9">
    <location>
        <begin position="195"/>
        <end position="220"/>
    </location>
</feature>
<feature type="transmembrane region" description="Helical" evidence="9">
    <location>
        <begin position="20"/>
        <end position="38"/>
    </location>
</feature>
<comment type="caution">
    <text evidence="10">The sequence shown here is derived from an EMBL/GenBank/DDBJ whole genome shotgun (WGS) entry which is preliminary data.</text>
</comment>
<comment type="subcellular location">
    <subcellularLocation>
        <location evidence="1">Cell membrane</location>
        <topology evidence="1">Multi-pass membrane protein</topology>
    </subcellularLocation>
</comment>
<feature type="transmembrane region" description="Helical" evidence="9">
    <location>
        <begin position="45"/>
        <end position="62"/>
    </location>
</feature>
<keyword evidence="2" id="KW-0813">Transport</keyword>
<gene>
    <name evidence="10" type="ORF">GCM10008938_22580</name>
</gene>
<dbReference type="InterPro" id="IPR052157">
    <property type="entry name" value="BCAA_transport_permease"/>
</dbReference>
<reference evidence="11" key="1">
    <citation type="journal article" date="2019" name="Int. J. Syst. Evol. Microbiol.">
        <title>The Global Catalogue of Microorganisms (GCM) 10K type strain sequencing project: providing services to taxonomists for standard genome sequencing and annotation.</title>
        <authorList>
            <consortium name="The Broad Institute Genomics Platform"/>
            <consortium name="The Broad Institute Genome Sequencing Center for Infectious Disease"/>
            <person name="Wu L."/>
            <person name="Ma J."/>
        </authorList>
    </citation>
    <scope>NUCLEOTIDE SEQUENCE [LARGE SCALE GENOMIC DNA]</scope>
    <source>
        <strain evidence="11">JCM 14370</strain>
    </source>
</reference>
<keyword evidence="11" id="KW-1185">Reference proteome</keyword>
<dbReference type="PANTHER" id="PTHR11795">
    <property type="entry name" value="BRANCHED-CHAIN AMINO ACID TRANSPORT SYSTEM PERMEASE PROTEIN LIVH"/>
    <property type="match status" value="1"/>
</dbReference>
<dbReference type="EMBL" id="BMOD01000007">
    <property type="protein sequence ID" value="GGJ35961.1"/>
    <property type="molecule type" value="Genomic_DNA"/>
</dbReference>
<evidence type="ECO:0000256" key="2">
    <source>
        <dbReference type="ARBA" id="ARBA00022448"/>
    </source>
</evidence>
<evidence type="ECO:0000256" key="7">
    <source>
        <dbReference type="ARBA" id="ARBA00023136"/>
    </source>
</evidence>
<name>A0ABQ2CZY5_9DEIO</name>
<comment type="similarity">
    <text evidence="8">Belongs to the binding-protein-dependent transport system permease family. LivHM subfamily.</text>
</comment>
<evidence type="ECO:0000256" key="1">
    <source>
        <dbReference type="ARBA" id="ARBA00004651"/>
    </source>
</evidence>
<keyword evidence="3" id="KW-1003">Cell membrane</keyword>
<feature type="transmembrane region" description="Helical" evidence="9">
    <location>
        <begin position="99"/>
        <end position="118"/>
    </location>
</feature>
<accession>A0ABQ2CZY5</accession>
<evidence type="ECO:0000256" key="5">
    <source>
        <dbReference type="ARBA" id="ARBA00022970"/>
    </source>
</evidence>
<organism evidence="10 11">
    <name type="scientific">Deinococcus roseus</name>
    <dbReference type="NCBI Taxonomy" id="392414"/>
    <lineage>
        <taxon>Bacteria</taxon>
        <taxon>Thermotogati</taxon>
        <taxon>Deinococcota</taxon>
        <taxon>Deinococci</taxon>
        <taxon>Deinococcales</taxon>
        <taxon>Deinococcaceae</taxon>
        <taxon>Deinococcus</taxon>
    </lineage>
</organism>
<evidence type="ECO:0000313" key="10">
    <source>
        <dbReference type="EMBL" id="GGJ35961.1"/>
    </source>
</evidence>
<feature type="transmembrane region" description="Helical" evidence="9">
    <location>
        <begin position="68"/>
        <end position="87"/>
    </location>
</feature>
<feature type="transmembrane region" description="Helical" evidence="9">
    <location>
        <begin position="146"/>
        <end position="167"/>
    </location>
</feature>
<keyword evidence="7 9" id="KW-0472">Membrane</keyword>
<keyword evidence="6 9" id="KW-1133">Transmembrane helix</keyword>
<dbReference type="Proteomes" id="UP000632222">
    <property type="component" value="Unassembled WGS sequence"/>
</dbReference>
<evidence type="ECO:0000256" key="3">
    <source>
        <dbReference type="ARBA" id="ARBA00022475"/>
    </source>
</evidence>
<sequence length="307" mass="32705">MDVLTQGLQALIDGLLTGGVYAMIGAGLSLIFGVMRVINFGHGDFVVLGMYSAFFAASVLHMDPYLSIFLIAPLAYLFGYALHRLVLSRLLGASDQSTKLATLGLGLVVSNVLLLQFGTQPQTVDTSYSTSVWVLHVGTLEMRFSVIRVVSMLITAALIFGLNRMLFTSEVGRAIRATGQNRLGAELQGVDTRKIYAVIFGIGTVLAATAGVLLLPLLSATPTMGTIFTNKAFVITILGGLGSLPGAIIGGLILGVVESLGSSLFPLIPFLNNHFGSNYRDAYGLIIFLLVLLFKPEGLYGRTVKRV</sequence>
<protein>
    <submittedName>
        <fullName evidence="10">Branched-chain amino acid ABC transporter permease</fullName>
    </submittedName>
</protein>
<dbReference type="PANTHER" id="PTHR11795:SF445">
    <property type="entry name" value="AMINO ACID ABC TRANSPORTER PERMEASE PROTEIN"/>
    <property type="match status" value="1"/>
</dbReference>
<dbReference type="RefSeq" id="WP_189002795.1">
    <property type="nucleotide sequence ID" value="NZ_BMOD01000007.1"/>
</dbReference>
<evidence type="ECO:0000256" key="8">
    <source>
        <dbReference type="ARBA" id="ARBA00037998"/>
    </source>
</evidence>
<dbReference type="InterPro" id="IPR001851">
    <property type="entry name" value="ABC_transp_permease"/>
</dbReference>
<evidence type="ECO:0000256" key="4">
    <source>
        <dbReference type="ARBA" id="ARBA00022692"/>
    </source>
</evidence>
<keyword evidence="5" id="KW-0029">Amino-acid transport</keyword>
<keyword evidence="4 9" id="KW-0812">Transmembrane</keyword>
<proteinExistence type="inferred from homology"/>
<dbReference type="CDD" id="cd06582">
    <property type="entry name" value="TM_PBP1_LivH_like"/>
    <property type="match status" value="1"/>
</dbReference>
<evidence type="ECO:0000256" key="6">
    <source>
        <dbReference type="ARBA" id="ARBA00022989"/>
    </source>
</evidence>
<evidence type="ECO:0000313" key="11">
    <source>
        <dbReference type="Proteomes" id="UP000632222"/>
    </source>
</evidence>
<dbReference type="Pfam" id="PF02653">
    <property type="entry name" value="BPD_transp_2"/>
    <property type="match status" value="1"/>
</dbReference>